<dbReference type="OrthoDB" id="8276610at2"/>
<proteinExistence type="predicted"/>
<keyword evidence="2" id="KW-1185">Reference proteome</keyword>
<dbReference type="RefSeq" id="WP_136598631.1">
    <property type="nucleotide sequence ID" value="NZ_STGV01000003.1"/>
</dbReference>
<protein>
    <submittedName>
        <fullName evidence="1">Uncharacterized protein</fullName>
    </submittedName>
</protein>
<gene>
    <name evidence="1" type="ORF">FAA97_11320</name>
</gene>
<dbReference type="InterPro" id="IPR046597">
    <property type="entry name" value="DUF6656"/>
</dbReference>
<dbReference type="EMBL" id="STGV01000003">
    <property type="protein sequence ID" value="THV23189.1"/>
    <property type="molecule type" value="Genomic_DNA"/>
</dbReference>
<comment type="caution">
    <text evidence="1">The sequence shown here is derived from an EMBL/GenBank/DDBJ whole genome shotgun (WGS) entry which is preliminary data.</text>
</comment>
<evidence type="ECO:0000313" key="2">
    <source>
        <dbReference type="Proteomes" id="UP000308828"/>
    </source>
</evidence>
<dbReference type="Proteomes" id="UP000308828">
    <property type="component" value="Unassembled WGS sequence"/>
</dbReference>
<dbReference type="AlphaFoldDB" id="A0A4S8P614"/>
<accession>A0A4S8P614</accession>
<evidence type="ECO:0000313" key="1">
    <source>
        <dbReference type="EMBL" id="THV23189.1"/>
    </source>
</evidence>
<name>A0A4S8P614_9HYPH</name>
<organism evidence="1 2">
    <name type="scientific">Peteryoungia ipomoeae</name>
    <dbReference type="NCBI Taxonomy" id="1210932"/>
    <lineage>
        <taxon>Bacteria</taxon>
        <taxon>Pseudomonadati</taxon>
        <taxon>Pseudomonadota</taxon>
        <taxon>Alphaproteobacteria</taxon>
        <taxon>Hyphomicrobiales</taxon>
        <taxon>Rhizobiaceae</taxon>
        <taxon>Peteryoungia</taxon>
    </lineage>
</organism>
<sequence>MQKLRYYATPRKSDPSALAKVKHTEFLRTGRISRHRDDWLPDERRYLTYAEVAERTGKRLEAAAETTHARLSAVHRDIRFPKLIFHRTLDNSPHLGYCHVTAARANFARYADVRWAFYIANFVAELGGDEAFFDHIRQQYDRMYFAVAMKPDADSRAMTIDRTVRENGLLFATQDPQEALRNVLMLGARNAELRKIIAKL</sequence>
<reference evidence="1 2" key="1">
    <citation type="submission" date="2019-04" db="EMBL/GenBank/DDBJ databases">
        <title>Genome sequence of strain shin9-1.</title>
        <authorList>
            <person name="Gao J."/>
            <person name="Sun J."/>
        </authorList>
    </citation>
    <scope>NUCLEOTIDE SEQUENCE [LARGE SCALE GENOMIC DNA]</scope>
    <source>
        <strain evidence="2">shin9-1</strain>
    </source>
</reference>
<dbReference type="Pfam" id="PF20361">
    <property type="entry name" value="DUF6656"/>
    <property type="match status" value="1"/>
</dbReference>